<accession>A0A9N9AHB7</accession>
<name>A0A9N9AHB7_9GLOM</name>
<gene>
    <name evidence="3" type="ORF">CPELLU_LOCUS3774</name>
</gene>
<dbReference type="AlphaFoldDB" id="A0A9N9AHB7"/>
<comment type="caution">
    <text evidence="3">The sequence shown here is derived from an EMBL/GenBank/DDBJ whole genome shotgun (WGS) entry which is preliminary data.</text>
</comment>
<dbReference type="EMBL" id="CAJVQA010001878">
    <property type="protein sequence ID" value="CAG8529491.1"/>
    <property type="molecule type" value="Genomic_DNA"/>
</dbReference>
<dbReference type="PANTHER" id="PTHR21377:SF0">
    <property type="entry name" value="PROTEIN FAM210B, MITOCHONDRIAL"/>
    <property type="match status" value="1"/>
</dbReference>
<keyword evidence="1" id="KW-0812">Transmembrane</keyword>
<keyword evidence="1" id="KW-0472">Membrane</keyword>
<feature type="domain" description="DUF1279" evidence="2">
    <location>
        <begin position="19"/>
        <end position="143"/>
    </location>
</feature>
<dbReference type="Proteomes" id="UP000789759">
    <property type="component" value="Unassembled WGS sequence"/>
</dbReference>
<evidence type="ECO:0000313" key="4">
    <source>
        <dbReference type="Proteomes" id="UP000789759"/>
    </source>
</evidence>
<dbReference type="InterPro" id="IPR009688">
    <property type="entry name" value="FAM210A/B-like_dom"/>
</dbReference>
<protein>
    <submittedName>
        <fullName evidence="3">13386_t:CDS:1</fullName>
    </submittedName>
</protein>
<keyword evidence="1" id="KW-1133">Transmembrane helix</keyword>
<organism evidence="3 4">
    <name type="scientific">Cetraspora pellucida</name>
    <dbReference type="NCBI Taxonomy" id="1433469"/>
    <lineage>
        <taxon>Eukaryota</taxon>
        <taxon>Fungi</taxon>
        <taxon>Fungi incertae sedis</taxon>
        <taxon>Mucoromycota</taxon>
        <taxon>Glomeromycotina</taxon>
        <taxon>Glomeromycetes</taxon>
        <taxon>Diversisporales</taxon>
        <taxon>Gigasporaceae</taxon>
        <taxon>Cetraspora</taxon>
    </lineage>
</organism>
<feature type="non-terminal residue" evidence="3">
    <location>
        <position position="163"/>
    </location>
</feature>
<evidence type="ECO:0000256" key="1">
    <source>
        <dbReference type="SAM" id="Phobius"/>
    </source>
</evidence>
<keyword evidence="4" id="KW-1185">Reference proteome</keyword>
<dbReference type="OrthoDB" id="426386at2759"/>
<reference evidence="3" key="1">
    <citation type="submission" date="2021-06" db="EMBL/GenBank/DDBJ databases">
        <authorList>
            <person name="Kallberg Y."/>
            <person name="Tangrot J."/>
            <person name="Rosling A."/>
        </authorList>
    </citation>
    <scope>NUCLEOTIDE SEQUENCE</scope>
    <source>
        <strain evidence="3">FL966</strain>
    </source>
</reference>
<dbReference type="PANTHER" id="PTHR21377">
    <property type="entry name" value="PROTEIN FAM210B, MITOCHONDRIAL"/>
    <property type="match status" value="1"/>
</dbReference>
<feature type="transmembrane region" description="Helical" evidence="1">
    <location>
        <begin position="27"/>
        <end position="50"/>
    </location>
</feature>
<dbReference type="Pfam" id="PF06916">
    <property type="entry name" value="FAM210A-B_dom"/>
    <property type="match status" value="1"/>
</dbReference>
<sequence>MSTLVKENKQQEHLTMTARLKLLTRQYGASAISVYFIISTIDLGLTFILIQSGGSERVKMIENWFTETFGAWIVLKKKKFQRKEDDSKTTVIKENSREEYIHDQPKDNGTRHSPSWASTFVIAYGIHKILFPLRLGLTAAITPPLVRKLRKMGWNIGRSNKIQ</sequence>
<evidence type="ECO:0000259" key="2">
    <source>
        <dbReference type="Pfam" id="PF06916"/>
    </source>
</evidence>
<proteinExistence type="predicted"/>
<dbReference type="InterPro" id="IPR045866">
    <property type="entry name" value="FAM210A/B-like"/>
</dbReference>
<evidence type="ECO:0000313" key="3">
    <source>
        <dbReference type="EMBL" id="CAG8529491.1"/>
    </source>
</evidence>
<dbReference type="GO" id="GO:0005739">
    <property type="term" value="C:mitochondrion"/>
    <property type="evidence" value="ECO:0007669"/>
    <property type="project" value="TreeGrafter"/>
</dbReference>